<comment type="similarity">
    <text evidence="1">Belongs to the CutA family.</text>
</comment>
<evidence type="ECO:0000256" key="1">
    <source>
        <dbReference type="ARBA" id="ARBA00010169"/>
    </source>
</evidence>
<keyword evidence="3" id="KW-1185">Reference proteome</keyword>
<organism evidence="2 3">
    <name type="scientific">Roseiflexus castenholzii (strain DSM 13941 / HLO8)</name>
    <dbReference type="NCBI Taxonomy" id="383372"/>
    <lineage>
        <taxon>Bacteria</taxon>
        <taxon>Bacillati</taxon>
        <taxon>Chloroflexota</taxon>
        <taxon>Chloroflexia</taxon>
        <taxon>Chloroflexales</taxon>
        <taxon>Roseiflexineae</taxon>
        <taxon>Roseiflexaceae</taxon>
        <taxon>Roseiflexus</taxon>
    </lineage>
</organism>
<dbReference type="eggNOG" id="COG1324">
    <property type="taxonomic scope" value="Bacteria"/>
</dbReference>
<dbReference type="Proteomes" id="UP000000263">
    <property type="component" value="Chromosome"/>
</dbReference>
<gene>
    <name evidence="2" type="ordered locus">Rcas_0040</name>
</gene>
<reference evidence="2 3" key="1">
    <citation type="submission" date="2007-08" db="EMBL/GenBank/DDBJ databases">
        <title>Complete sequence of Roseiflexus castenholzii DSM 13941.</title>
        <authorList>
            <consortium name="US DOE Joint Genome Institute"/>
            <person name="Copeland A."/>
            <person name="Lucas S."/>
            <person name="Lapidus A."/>
            <person name="Barry K."/>
            <person name="Glavina del Rio T."/>
            <person name="Dalin E."/>
            <person name="Tice H."/>
            <person name="Pitluck S."/>
            <person name="Thompson L.S."/>
            <person name="Brettin T."/>
            <person name="Bruce D."/>
            <person name="Detter J.C."/>
            <person name="Han C."/>
            <person name="Tapia R."/>
            <person name="Schmutz J."/>
            <person name="Larimer F."/>
            <person name="Land M."/>
            <person name="Hauser L."/>
            <person name="Kyrpides N."/>
            <person name="Mikhailova N."/>
            <person name="Bryant D.A."/>
            <person name="Hanada S."/>
            <person name="Tsukatani Y."/>
            <person name="Richardson P."/>
        </authorList>
    </citation>
    <scope>NUCLEOTIDE SEQUENCE [LARGE SCALE GENOMIC DNA]</scope>
    <source>
        <strain evidence="3">DSM 13941 / HLO8</strain>
    </source>
</reference>
<dbReference type="Gene3D" id="3.30.70.120">
    <property type="match status" value="1"/>
</dbReference>
<dbReference type="PANTHER" id="PTHR23419">
    <property type="entry name" value="DIVALENT CATION TOLERANCE CUTA-RELATED"/>
    <property type="match status" value="1"/>
</dbReference>
<sequence length="107" mass="12135">MNLIAVITTVGSIEEARTMATALVERRLAACAQISQIESVYRWKGEIQRDPEFRVLFKTTAARYHEVEEAIRLLHSYELPAIHAFAIEHVYAPYGAWVEENTSRTAG</sequence>
<dbReference type="InterPro" id="IPR011322">
    <property type="entry name" value="N-reg_PII-like_a/b"/>
</dbReference>
<accession>A7NFF6</accession>
<evidence type="ECO:0000313" key="3">
    <source>
        <dbReference type="Proteomes" id="UP000000263"/>
    </source>
</evidence>
<dbReference type="EMBL" id="CP000804">
    <property type="protein sequence ID" value="ABU56178.1"/>
    <property type="molecule type" value="Genomic_DNA"/>
</dbReference>
<evidence type="ECO:0000313" key="2">
    <source>
        <dbReference type="EMBL" id="ABU56178.1"/>
    </source>
</evidence>
<dbReference type="RefSeq" id="WP_011997583.1">
    <property type="nucleotide sequence ID" value="NC_009767.1"/>
</dbReference>
<dbReference type="HOGENOM" id="CLU_098807_3_1_0"/>
<name>A7NFF6_ROSCS</name>
<protein>
    <submittedName>
        <fullName evidence="2">CutA1 divalent ion tolerance protein</fullName>
    </submittedName>
</protein>
<dbReference type="Pfam" id="PF03091">
    <property type="entry name" value="CutA1"/>
    <property type="match status" value="1"/>
</dbReference>
<dbReference type="AlphaFoldDB" id="A7NFF6"/>
<dbReference type="GO" id="GO:0010038">
    <property type="term" value="P:response to metal ion"/>
    <property type="evidence" value="ECO:0007669"/>
    <property type="project" value="InterPro"/>
</dbReference>
<dbReference type="InterPro" id="IPR004323">
    <property type="entry name" value="Ion_tolerance_CutA"/>
</dbReference>
<dbReference type="GO" id="GO:0005507">
    <property type="term" value="F:copper ion binding"/>
    <property type="evidence" value="ECO:0007669"/>
    <property type="project" value="TreeGrafter"/>
</dbReference>
<dbReference type="PANTHER" id="PTHR23419:SF8">
    <property type="entry name" value="FI09726P"/>
    <property type="match status" value="1"/>
</dbReference>
<proteinExistence type="inferred from homology"/>
<dbReference type="KEGG" id="rca:Rcas_0040"/>
<dbReference type="SUPFAM" id="SSF54913">
    <property type="entry name" value="GlnB-like"/>
    <property type="match status" value="1"/>
</dbReference>
<dbReference type="STRING" id="383372.Rcas_0040"/>
<dbReference type="OrthoDB" id="37622at2"/>
<dbReference type="InterPro" id="IPR015867">
    <property type="entry name" value="N-reg_PII/ATP_PRibTrfase_C"/>
</dbReference>